<comment type="caution">
    <text evidence="2">The sequence shown here is derived from an EMBL/GenBank/DDBJ whole genome shotgun (WGS) entry which is preliminary data.</text>
</comment>
<gene>
    <name evidence="2" type="ORF">EZS28_037673</name>
</gene>
<name>A0A5J4U8W0_9EUKA</name>
<dbReference type="OrthoDB" id="2194544at2759"/>
<dbReference type="Proteomes" id="UP000324800">
    <property type="component" value="Unassembled WGS sequence"/>
</dbReference>
<sequence length="153" mass="17821">MKLYAVQQNFSNYYLSNTREPKDENIEIYGRHNFNPPIKATTQSDDSGDHPLPLKPGLATLFYEMCNNFEEMLSISRLRLQNLVNGRNNDSDRKRSMKHKLKDGIRMTNESQIVTISNFASFIGEINHYQFQFPQISLWMNAINTLKTRTIVT</sequence>
<organism evidence="2 3">
    <name type="scientific">Streblomastix strix</name>
    <dbReference type="NCBI Taxonomy" id="222440"/>
    <lineage>
        <taxon>Eukaryota</taxon>
        <taxon>Metamonada</taxon>
        <taxon>Preaxostyla</taxon>
        <taxon>Oxymonadida</taxon>
        <taxon>Streblomastigidae</taxon>
        <taxon>Streblomastix</taxon>
    </lineage>
</organism>
<proteinExistence type="predicted"/>
<dbReference type="AlphaFoldDB" id="A0A5J4U8W0"/>
<reference evidence="2 3" key="1">
    <citation type="submission" date="2019-03" db="EMBL/GenBank/DDBJ databases">
        <title>Single cell metagenomics reveals metabolic interactions within the superorganism composed of flagellate Streblomastix strix and complex community of Bacteroidetes bacteria on its surface.</title>
        <authorList>
            <person name="Treitli S.C."/>
            <person name="Kolisko M."/>
            <person name="Husnik F."/>
            <person name="Keeling P."/>
            <person name="Hampl V."/>
        </authorList>
    </citation>
    <scope>NUCLEOTIDE SEQUENCE [LARGE SCALE GENOMIC DNA]</scope>
    <source>
        <strain evidence="2">ST1C</strain>
    </source>
</reference>
<evidence type="ECO:0000256" key="1">
    <source>
        <dbReference type="SAM" id="MobiDB-lite"/>
    </source>
</evidence>
<evidence type="ECO:0000313" key="3">
    <source>
        <dbReference type="Proteomes" id="UP000324800"/>
    </source>
</evidence>
<evidence type="ECO:0000313" key="2">
    <source>
        <dbReference type="EMBL" id="KAA6366798.1"/>
    </source>
</evidence>
<dbReference type="EMBL" id="SNRW01018998">
    <property type="protein sequence ID" value="KAA6366798.1"/>
    <property type="molecule type" value="Genomic_DNA"/>
</dbReference>
<feature type="region of interest" description="Disordered" evidence="1">
    <location>
        <begin position="30"/>
        <end position="50"/>
    </location>
</feature>
<protein>
    <submittedName>
        <fullName evidence="2">Uncharacterized protein</fullName>
    </submittedName>
</protein>
<accession>A0A5J4U8W0</accession>